<organism evidence="3 4">
    <name type="scientific">Porphyridium purpureum</name>
    <name type="common">Red alga</name>
    <name type="synonym">Porphyridium cruentum</name>
    <dbReference type="NCBI Taxonomy" id="35688"/>
    <lineage>
        <taxon>Eukaryota</taxon>
        <taxon>Rhodophyta</taxon>
        <taxon>Bangiophyceae</taxon>
        <taxon>Porphyridiales</taxon>
        <taxon>Porphyridiaceae</taxon>
        <taxon>Porphyridium</taxon>
    </lineage>
</organism>
<dbReference type="SUPFAM" id="SSF53474">
    <property type="entry name" value="alpha/beta-Hydrolases"/>
    <property type="match status" value="1"/>
</dbReference>
<keyword evidence="3" id="KW-0012">Acyltransferase</keyword>
<dbReference type="EMBL" id="VRMN01000001">
    <property type="protein sequence ID" value="KAA8498405.1"/>
    <property type="molecule type" value="Genomic_DNA"/>
</dbReference>
<protein>
    <submittedName>
        <fullName evidence="3">Putative 1-acylglycerol-3-phosphate O-acyltransferase</fullName>
    </submittedName>
</protein>
<dbReference type="Proteomes" id="UP000324585">
    <property type="component" value="Unassembled WGS sequence"/>
</dbReference>
<dbReference type="GO" id="GO:0042171">
    <property type="term" value="F:lysophosphatidic acid acyltransferase activity"/>
    <property type="evidence" value="ECO:0007669"/>
    <property type="project" value="TreeGrafter"/>
</dbReference>
<feature type="domain" description="AB hydrolase-1" evidence="2">
    <location>
        <begin position="115"/>
        <end position="248"/>
    </location>
</feature>
<dbReference type="GO" id="GO:0052689">
    <property type="term" value="F:carboxylic ester hydrolase activity"/>
    <property type="evidence" value="ECO:0007669"/>
    <property type="project" value="TreeGrafter"/>
</dbReference>
<evidence type="ECO:0000259" key="2">
    <source>
        <dbReference type="Pfam" id="PF00561"/>
    </source>
</evidence>
<reference evidence="4" key="1">
    <citation type="journal article" date="2019" name="Nat. Commun.">
        <title>Expansion of phycobilisome linker gene families in mesophilic red algae.</title>
        <authorList>
            <person name="Lee J."/>
            <person name="Kim D."/>
            <person name="Bhattacharya D."/>
            <person name="Yoon H.S."/>
        </authorList>
    </citation>
    <scope>NUCLEOTIDE SEQUENCE [LARGE SCALE GENOMIC DNA]</scope>
    <source>
        <strain evidence="4">CCMP 1328</strain>
    </source>
</reference>
<proteinExistence type="inferred from homology"/>
<sequence>MLRGPIAGSRRSSSIGVWEIPGRKGSDRAIGRAGRLSGLYAGAMGIVESEPSRKHRDVDASAHWLRAIDDTEREMFGLVGLATALEKRRIVVDEDTGEFLNVVSFGKIRSDSPIPLVLFHGWGASLGYYWKNVPGLCESFRVHLVDWRGMGGSSRPPYDLGMCARDAEQWFIAPLRTLLTELRRIDALGPAAKFSIVAHSLGGFLMSLYALERPQDILNLVLVSPVGIPRVPPQKVPSHFPWSKWFVFHFVFTLWGLNLTPMRVLRWSAFLANVFPRAIARNIILPRFPDEPSYVQRACVEYFEAVARAPGSGEYAINTVLEPGGYARAPLCDRLEPLQVPVDFIYGETDWMDFTHGERLCRDVLKNVSEPPRVFRIPDAGHNVHSANPAAFNKLVIDLCTEHAQR</sequence>
<name>A0A5J4Z506_PORPP</name>
<dbReference type="AlphaFoldDB" id="A0A5J4Z506"/>
<evidence type="ECO:0000256" key="1">
    <source>
        <dbReference type="ARBA" id="ARBA00038097"/>
    </source>
</evidence>
<evidence type="ECO:0000313" key="4">
    <source>
        <dbReference type="Proteomes" id="UP000324585"/>
    </source>
</evidence>
<evidence type="ECO:0000313" key="3">
    <source>
        <dbReference type="EMBL" id="KAA8498405.1"/>
    </source>
</evidence>
<dbReference type="InterPro" id="IPR000073">
    <property type="entry name" value="AB_hydrolase_1"/>
</dbReference>
<dbReference type="OMA" id="AFHSMMQ"/>
<dbReference type="OrthoDB" id="7457040at2759"/>
<keyword evidence="4" id="KW-1185">Reference proteome</keyword>
<dbReference type="PANTHER" id="PTHR42886">
    <property type="entry name" value="RE40534P-RELATED"/>
    <property type="match status" value="1"/>
</dbReference>
<keyword evidence="3" id="KW-0808">Transferase</keyword>
<dbReference type="GO" id="GO:0006654">
    <property type="term" value="P:phosphatidic acid biosynthetic process"/>
    <property type="evidence" value="ECO:0007669"/>
    <property type="project" value="TreeGrafter"/>
</dbReference>
<dbReference type="Pfam" id="PF00561">
    <property type="entry name" value="Abhydrolase_1"/>
    <property type="match status" value="1"/>
</dbReference>
<comment type="caution">
    <text evidence="3">The sequence shown here is derived from an EMBL/GenBank/DDBJ whole genome shotgun (WGS) entry which is preliminary data.</text>
</comment>
<dbReference type="GO" id="GO:0055088">
    <property type="term" value="P:lipid homeostasis"/>
    <property type="evidence" value="ECO:0007669"/>
    <property type="project" value="TreeGrafter"/>
</dbReference>
<accession>A0A5J4Z506</accession>
<dbReference type="PANTHER" id="PTHR42886:SF29">
    <property type="entry name" value="PUMMELIG, ISOFORM A"/>
    <property type="match status" value="1"/>
</dbReference>
<dbReference type="InterPro" id="IPR029058">
    <property type="entry name" value="AB_hydrolase_fold"/>
</dbReference>
<gene>
    <name evidence="3" type="ORF">FVE85_5990</name>
</gene>
<comment type="similarity">
    <text evidence="1">Belongs to the peptidase S33 family. ABHD4/ABHD5 subfamily.</text>
</comment>
<dbReference type="Gene3D" id="3.40.50.1820">
    <property type="entry name" value="alpha/beta hydrolase"/>
    <property type="match status" value="1"/>
</dbReference>